<organism evidence="2 3">
    <name type="scientific">Theileria parva</name>
    <name type="common">East coast fever infection agent</name>
    <dbReference type="NCBI Taxonomy" id="5875"/>
    <lineage>
        <taxon>Eukaryota</taxon>
        <taxon>Sar</taxon>
        <taxon>Alveolata</taxon>
        <taxon>Apicomplexa</taxon>
        <taxon>Aconoidasida</taxon>
        <taxon>Piroplasmida</taxon>
        <taxon>Theileriidae</taxon>
        <taxon>Theileria</taxon>
    </lineage>
</organism>
<gene>
    <name evidence="2" type="ordered locus">TP03_0580</name>
</gene>
<keyword evidence="1" id="KW-1133">Transmembrane helix</keyword>
<dbReference type="OMA" id="FYWLGKS"/>
<proteinExistence type="predicted"/>
<feature type="transmembrane region" description="Helical" evidence="1">
    <location>
        <begin position="271"/>
        <end position="293"/>
    </location>
</feature>
<feature type="transmembrane region" description="Helical" evidence="1">
    <location>
        <begin position="147"/>
        <end position="171"/>
    </location>
</feature>
<keyword evidence="1" id="KW-0812">Transmembrane</keyword>
<dbReference type="GeneID" id="3499845"/>
<keyword evidence="1" id="KW-0472">Membrane</keyword>
<evidence type="ECO:0000256" key="1">
    <source>
        <dbReference type="SAM" id="Phobius"/>
    </source>
</evidence>
<dbReference type="RefSeq" id="XP_763608.1">
    <property type="nucleotide sequence ID" value="XM_758515.1"/>
</dbReference>
<dbReference type="KEGG" id="tpv:TP03_0580"/>
<evidence type="ECO:0000313" key="2">
    <source>
        <dbReference type="EMBL" id="EAN31325.1"/>
    </source>
</evidence>
<feature type="transmembrane region" description="Helical" evidence="1">
    <location>
        <begin position="305"/>
        <end position="325"/>
    </location>
</feature>
<name>Q4MZE0_THEPA</name>
<sequence>MLFTMKLEANKTLRKYSMFLSGLVLLQPLYLAVNAVYFTVRRFHVPESSVDLFISKLLNSTQICYFLGMLLVTLYVSFVPQRFQRHNNFLSIVSNWATVVCSILLLFSYVAKGDHGSLTFFYYMLAISSLVFSFNQGLVMNVSSPEIHWYAVAIPVSGIVVVVYQLVFLFFAEKFSLRNINLAVVTIQTVLAIFMCITTSVLWTMTYFSIDSSLLMPDSFEFRGSSFFYNLWMSKLPILITFFGLGYVYIVYPAIAPYKLTELRPAYRIDLVCVFAVGLASTIIVFLCEYTNLGPNKNWRHSHSFWNFSALLIVPFLLMPILFIVPRHYPDTKLAELMTKNKAFLGFFTILFVVLHAVLVTVGYSAASMQTNDQYNSSMTAFNTFLSYFFTVFIVLLSQGYLKTYKDYLNNIDTWATNDMKGPRAFFYWLGKSFEHGWEAFTETFSSDIKSDILKTN</sequence>
<feature type="transmembrane region" description="Helical" evidence="1">
    <location>
        <begin position="385"/>
        <end position="402"/>
    </location>
</feature>
<comment type="caution">
    <text evidence="2">The sequence shown here is derived from an EMBL/GenBank/DDBJ whole genome shotgun (WGS) entry which is preliminary data.</text>
</comment>
<dbReference type="Proteomes" id="UP000001949">
    <property type="component" value="Unassembled WGS sequence"/>
</dbReference>
<feature type="transmembrane region" description="Helical" evidence="1">
    <location>
        <begin position="16"/>
        <end position="37"/>
    </location>
</feature>
<protein>
    <submittedName>
        <fullName evidence="2">Uncharacterized protein</fullName>
    </submittedName>
</protein>
<feature type="transmembrane region" description="Helical" evidence="1">
    <location>
        <begin position="183"/>
        <end position="207"/>
    </location>
</feature>
<dbReference type="VEuPathDB" id="PiroplasmaDB:TpMuguga_03g00580"/>
<keyword evidence="3" id="KW-1185">Reference proteome</keyword>
<feature type="transmembrane region" description="Helical" evidence="1">
    <location>
        <begin position="89"/>
        <end position="111"/>
    </location>
</feature>
<accession>Q4MZE0</accession>
<feature type="transmembrane region" description="Helical" evidence="1">
    <location>
        <begin position="118"/>
        <end position="135"/>
    </location>
</feature>
<evidence type="ECO:0000313" key="3">
    <source>
        <dbReference type="Proteomes" id="UP000001949"/>
    </source>
</evidence>
<dbReference type="STRING" id="5875.Q4MZE0"/>
<feature type="transmembrane region" description="Helical" evidence="1">
    <location>
        <begin position="345"/>
        <end position="365"/>
    </location>
</feature>
<feature type="transmembrane region" description="Helical" evidence="1">
    <location>
        <begin position="227"/>
        <end position="250"/>
    </location>
</feature>
<reference evidence="2 3" key="1">
    <citation type="journal article" date="2005" name="Science">
        <title>Genome sequence of Theileria parva, a bovine pathogen that transforms lymphocytes.</title>
        <authorList>
            <person name="Gardner M.J."/>
            <person name="Bishop R."/>
            <person name="Shah T."/>
            <person name="de Villiers E.P."/>
            <person name="Carlton J.M."/>
            <person name="Hall N."/>
            <person name="Ren Q."/>
            <person name="Paulsen I.T."/>
            <person name="Pain A."/>
            <person name="Berriman M."/>
            <person name="Wilson R.J.M."/>
            <person name="Sato S."/>
            <person name="Ralph S.A."/>
            <person name="Mann D.J."/>
            <person name="Xiong Z."/>
            <person name="Shallom S.J."/>
            <person name="Weidman J."/>
            <person name="Jiang L."/>
            <person name="Lynn J."/>
            <person name="Weaver B."/>
            <person name="Shoaibi A."/>
            <person name="Domingo A.R."/>
            <person name="Wasawo D."/>
            <person name="Crabtree J."/>
            <person name="Wortman J.R."/>
            <person name="Haas B."/>
            <person name="Angiuoli S.V."/>
            <person name="Creasy T.H."/>
            <person name="Lu C."/>
            <person name="Suh B."/>
            <person name="Silva J.C."/>
            <person name="Utterback T.R."/>
            <person name="Feldblyum T.V."/>
            <person name="Pertea M."/>
            <person name="Allen J."/>
            <person name="Nierman W.C."/>
            <person name="Taracha E.L.N."/>
            <person name="Salzberg S.L."/>
            <person name="White O.R."/>
            <person name="Fitzhugh H.A."/>
            <person name="Morzaria S."/>
            <person name="Venter J.C."/>
            <person name="Fraser C.M."/>
            <person name="Nene V."/>
        </authorList>
    </citation>
    <scope>NUCLEOTIDE SEQUENCE [LARGE SCALE GENOMIC DNA]</scope>
    <source>
        <strain evidence="2 3">Muguga</strain>
    </source>
</reference>
<dbReference type="eggNOG" id="ENOG502QX4S">
    <property type="taxonomic scope" value="Eukaryota"/>
</dbReference>
<feature type="transmembrane region" description="Helical" evidence="1">
    <location>
        <begin position="57"/>
        <end position="77"/>
    </location>
</feature>
<dbReference type="EMBL" id="AAGK01000005">
    <property type="protein sequence ID" value="EAN31325.1"/>
    <property type="molecule type" value="Genomic_DNA"/>
</dbReference>
<dbReference type="AlphaFoldDB" id="Q4MZE0"/>
<dbReference type="InParanoid" id="Q4MZE0"/>